<sequence length="1021" mass="113026">MTRHFPPPVFCPSGNNDTPHVSTNTQSISDHRYDEQHEEDSGGWSSQHRNGRLSNVGSRSARNCKFQPDKDHETAIDLNSNQPAPKDWTQFEKDLKAGKVNPGSGRGGQVPQEPKTPENTRRKYGGVASTANSPDLRTPTKASSDRWGESPQPTIRKPPTQAPASWHANSKQTWQSSPNNRKTMQKVVVSPLKHSSSMAHHRKGGGKDAGSDSTNERCGRPGLKDMDIGFNVSMSSLAPQLPKRFSSGDSVVSNSATNVVRGHRVYKIESTSKRFHGDSFLPSTFKTGESDAASRSWVGRSDKDLASNTCHHQRSIIQEDDYAEIIPLNRLDEEPSHAISKNMESLTKMSEESLIGEETNERPKTCNLSDQEKHSETYSPCAVVLYHFQSCDEENCSDAVEKSPNLVESKDANLVQVDISKVKEWVVDKVPNKKRWSSKNIENYPIWPPVVKVINFENRNVSGVSVGSGFSDDLTASEGDFLSSIGDDELSVEAEMALLLPEQQTTYRIRYDGPTNLANLNQIYGLPPVPIHDDRFEPASPAPDHIPHVPTRTGTSDYLPKAPRRGSSIDDYDEASMRAEQIVRPKSRPDVWITPLELDQTKNAVWKVKRVWAVEQEDEKEEIHSVPGIDLYSKIKNLVGAPDSPSYSSSPVGGRKENSLEDGVPQRPSRSWHVLSVVERNGKMEDVGEEMEFADDQFEENLHSMAKDAVKEIELNQRALEEAKKRIMMLKSTDPSKTLRQAPKKSRNNENNLASPPNGVKQTMKGGLIVDIPKTVDPSQQKAASSQNNPSPLPDNTQKNGSNSIPRNSLKKTKKKEKSSPKLTSSLSSNKISPKKSPRKKTTRPPETDDYLDIPPPLSQLSSPKISVSVKSKKKIKSSVIKRLGKGDVETTPRSLRRIHASNTVAVSQSSPKVEVEVTSHSGIEARSPTKKPSPVAKPKREKIHASAMVHDSDDSDNDLSLETPKSSTTTTRSKLEAIKLGNNNSLSWWQVGERSASEEQPVVVPHRGSPRRKNGKRHVS</sequence>
<feature type="compositionally biased region" description="Polar residues" evidence="1">
    <location>
        <begin position="167"/>
        <end position="182"/>
    </location>
</feature>
<feature type="compositionally biased region" description="Basic residues" evidence="1">
    <location>
        <begin position="1009"/>
        <end position="1021"/>
    </location>
</feature>
<feature type="compositionally biased region" description="Low complexity" evidence="1">
    <location>
        <begin position="821"/>
        <end position="832"/>
    </location>
</feature>
<protein>
    <submittedName>
        <fullName evidence="2">Uncharacterized protein</fullName>
    </submittedName>
</protein>
<evidence type="ECO:0000313" key="3">
    <source>
        <dbReference type="Proteomes" id="UP000693970"/>
    </source>
</evidence>
<reference evidence="2" key="2">
    <citation type="submission" date="2021-04" db="EMBL/GenBank/DDBJ databases">
        <authorList>
            <person name="Podell S."/>
        </authorList>
    </citation>
    <scope>NUCLEOTIDE SEQUENCE</scope>
    <source>
        <strain evidence="2">Hildebrandi</strain>
    </source>
</reference>
<feature type="compositionally biased region" description="Low complexity" evidence="1">
    <location>
        <begin position="961"/>
        <end position="973"/>
    </location>
</feature>
<feature type="compositionally biased region" description="Polar residues" evidence="1">
    <location>
        <begin position="901"/>
        <end position="912"/>
    </location>
</feature>
<dbReference type="AlphaFoldDB" id="A0A9K3KQV1"/>
<feature type="region of interest" description="Disordered" evidence="1">
    <location>
        <begin position="642"/>
        <end position="668"/>
    </location>
</feature>
<dbReference type="EMBL" id="JAGRRH010000020">
    <property type="protein sequence ID" value="KAG7348227.1"/>
    <property type="molecule type" value="Genomic_DNA"/>
</dbReference>
<feature type="region of interest" description="Disordered" evidence="1">
    <location>
        <begin position="992"/>
        <end position="1021"/>
    </location>
</feature>
<comment type="caution">
    <text evidence="2">The sequence shown here is derived from an EMBL/GenBank/DDBJ whole genome shotgun (WGS) entry which is preliminary data.</text>
</comment>
<evidence type="ECO:0000313" key="2">
    <source>
        <dbReference type="EMBL" id="KAG7348227.1"/>
    </source>
</evidence>
<gene>
    <name evidence="2" type="ORF">IV203_016932</name>
</gene>
<feature type="region of interest" description="Disordered" evidence="1">
    <location>
        <begin position="777"/>
        <end position="980"/>
    </location>
</feature>
<accession>A0A9K3KQV1</accession>
<feature type="compositionally biased region" description="Pro residues" evidence="1">
    <location>
        <begin position="1"/>
        <end position="10"/>
    </location>
</feature>
<dbReference type="Proteomes" id="UP000693970">
    <property type="component" value="Unassembled WGS sequence"/>
</dbReference>
<feature type="compositionally biased region" description="Polar residues" evidence="1">
    <location>
        <begin position="777"/>
        <end position="807"/>
    </location>
</feature>
<feature type="compositionally biased region" description="Polar residues" evidence="1">
    <location>
        <begin position="43"/>
        <end position="61"/>
    </location>
</feature>
<name>A0A9K3KQV1_9STRA</name>
<proteinExistence type="predicted"/>
<feature type="region of interest" description="Disordered" evidence="1">
    <location>
        <begin position="542"/>
        <end position="569"/>
    </location>
</feature>
<feature type="region of interest" description="Disordered" evidence="1">
    <location>
        <begin position="1"/>
        <end position="221"/>
    </location>
</feature>
<reference evidence="2" key="1">
    <citation type="journal article" date="2021" name="Sci. Rep.">
        <title>Diploid genomic architecture of Nitzschia inconspicua, an elite biomass production diatom.</title>
        <authorList>
            <person name="Oliver A."/>
            <person name="Podell S."/>
            <person name="Pinowska A."/>
            <person name="Traller J.C."/>
            <person name="Smith S.R."/>
            <person name="McClure R."/>
            <person name="Beliaev A."/>
            <person name="Bohutskyi P."/>
            <person name="Hill E.A."/>
            <person name="Rabines A."/>
            <person name="Zheng H."/>
            <person name="Allen L.Z."/>
            <person name="Kuo A."/>
            <person name="Grigoriev I.V."/>
            <person name="Allen A.E."/>
            <person name="Hazlebeck D."/>
            <person name="Allen E.E."/>
        </authorList>
    </citation>
    <scope>NUCLEOTIDE SEQUENCE</scope>
    <source>
        <strain evidence="2">Hildebrandi</strain>
    </source>
</reference>
<feature type="region of interest" description="Disordered" evidence="1">
    <location>
        <begin position="727"/>
        <end position="764"/>
    </location>
</feature>
<keyword evidence="3" id="KW-1185">Reference proteome</keyword>
<organism evidence="2 3">
    <name type="scientific">Nitzschia inconspicua</name>
    <dbReference type="NCBI Taxonomy" id="303405"/>
    <lineage>
        <taxon>Eukaryota</taxon>
        <taxon>Sar</taxon>
        <taxon>Stramenopiles</taxon>
        <taxon>Ochrophyta</taxon>
        <taxon>Bacillariophyta</taxon>
        <taxon>Bacillariophyceae</taxon>
        <taxon>Bacillariophycidae</taxon>
        <taxon>Bacillariales</taxon>
        <taxon>Bacillariaceae</taxon>
        <taxon>Nitzschia</taxon>
    </lineage>
</organism>
<feature type="compositionally biased region" description="Basic residues" evidence="1">
    <location>
        <begin position="833"/>
        <end position="843"/>
    </location>
</feature>
<evidence type="ECO:0000256" key="1">
    <source>
        <dbReference type="SAM" id="MobiDB-lite"/>
    </source>
</evidence>
<feature type="compositionally biased region" description="Basic and acidic residues" evidence="1">
    <location>
        <begin position="205"/>
        <end position="221"/>
    </location>
</feature>
<feature type="compositionally biased region" description="Polar residues" evidence="1">
    <location>
        <begin position="13"/>
        <end position="28"/>
    </location>
</feature>